<reference evidence="2" key="1">
    <citation type="journal article" date="2019" name="Int. J. Syst. Evol. Microbiol.">
        <title>The Global Catalogue of Microorganisms (GCM) 10K type strain sequencing project: providing services to taxonomists for standard genome sequencing and annotation.</title>
        <authorList>
            <consortium name="The Broad Institute Genomics Platform"/>
            <consortium name="The Broad Institute Genome Sequencing Center for Infectious Disease"/>
            <person name="Wu L."/>
            <person name="Ma J."/>
        </authorList>
    </citation>
    <scope>NUCLEOTIDE SEQUENCE [LARGE SCALE GENOMIC DNA]</scope>
    <source>
        <strain evidence="2">CGMCC 4.7304</strain>
    </source>
</reference>
<dbReference type="Proteomes" id="UP001595858">
    <property type="component" value="Unassembled WGS sequence"/>
</dbReference>
<proteinExistence type="predicted"/>
<evidence type="ECO:0000313" key="2">
    <source>
        <dbReference type="Proteomes" id="UP001595858"/>
    </source>
</evidence>
<accession>A0ABV9SSS9</accession>
<evidence type="ECO:0000313" key="1">
    <source>
        <dbReference type="EMBL" id="MFC4869320.1"/>
    </source>
</evidence>
<name>A0ABV9SSS9_9ACTN</name>
<gene>
    <name evidence="1" type="ORF">ACFPCZ_22020</name>
</gene>
<sequence>MTEKIYTLNDLPEQGGIGPYCYDACYEKTVDGHDMCPGNMVFFQCGCPCHSTRDQTATADYDETLAIRGPGGELIDTLMRSGHQDGCRDGRHAPGCIHAPDCPSIAGRDGPRCDCGMPGREPLDDGVD</sequence>
<protein>
    <submittedName>
        <fullName evidence="1">Uncharacterized protein</fullName>
    </submittedName>
</protein>
<comment type="caution">
    <text evidence="1">The sequence shown here is derived from an EMBL/GenBank/DDBJ whole genome shotgun (WGS) entry which is preliminary data.</text>
</comment>
<organism evidence="1 2">
    <name type="scientific">Streptomonospora arabica</name>
    <dbReference type="NCBI Taxonomy" id="412417"/>
    <lineage>
        <taxon>Bacteria</taxon>
        <taxon>Bacillati</taxon>
        <taxon>Actinomycetota</taxon>
        <taxon>Actinomycetes</taxon>
        <taxon>Streptosporangiales</taxon>
        <taxon>Nocardiopsidaceae</taxon>
        <taxon>Streptomonospora</taxon>
    </lineage>
</organism>
<keyword evidence="2" id="KW-1185">Reference proteome</keyword>
<dbReference type="EMBL" id="JBHSIY010000028">
    <property type="protein sequence ID" value="MFC4869320.1"/>
    <property type="molecule type" value="Genomic_DNA"/>
</dbReference>
<dbReference type="RefSeq" id="WP_344142988.1">
    <property type="nucleotide sequence ID" value="NZ_BAAAQI010000006.1"/>
</dbReference>